<dbReference type="AlphaFoldDB" id="A0A8J2P1T4"/>
<feature type="region of interest" description="Disordered" evidence="1">
    <location>
        <begin position="1"/>
        <end position="31"/>
    </location>
</feature>
<gene>
    <name evidence="2" type="ORF">AFUS01_LOCUS17536</name>
</gene>
<evidence type="ECO:0000313" key="2">
    <source>
        <dbReference type="EMBL" id="CAG7728780.1"/>
    </source>
</evidence>
<evidence type="ECO:0000313" key="3">
    <source>
        <dbReference type="Proteomes" id="UP000708208"/>
    </source>
</evidence>
<dbReference type="EMBL" id="CAJVCH010168484">
    <property type="protein sequence ID" value="CAG7728780.1"/>
    <property type="molecule type" value="Genomic_DNA"/>
</dbReference>
<sequence length="31" mass="3502">MKLAEFSPDCPSLYSLPTGRPNGKKSHDRRI</sequence>
<dbReference type="Proteomes" id="UP000708208">
    <property type="component" value="Unassembled WGS sequence"/>
</dbReference>
<protein>
    <submittedName>
        <fullName evidence="2">Uncharacterized protein</fullName>
    </submittedName>
</protein>
<comment type="caution">
    <text evidence="2">The sequence shown here is derived from an EMBL/GenBank/DDBJ whole genome shotgun (WGS) entry which is preliminary data.</text>
</comment>
<name>A0A8J2P1T4_9HEXA</name>
<reference evidence="2" key="1">
    <citation type="submission" date="2021-06" db="EMBL/GenBank/DDBJ databases">
        <authorList>
            <person name="Hodson N. C."/>
            <person name="Mongue J. A."/>
            <person name="Jaron S. K."/>
        </authorList>
    </citation>
    <scope>NUCLEOTIDE SEQUENCE</scope>
</reference>
<accession>A0A8J2P1T4</accession>
<feature type="compositionally biased region" description="Basic residues" evidence="1">
    <location>
        <begin position="22"/>
        <end position="31"/>
    </location>
</feature>
<proteinExistence type="predicted"/>
<keyword evidence="3" id="KW-1185">Reference proteome</keyword>
<organism evidence="2 3">
    <name type="scientific">Allacma fusca</name>
    <dbReference type="NCBI Taxonomy" id="39272"/>
    <lineage>
        <taxon>Eukaryota</taxon>
        <taxon>Metazoa</taxon>
        <taxon>Ecdysozoa</taxon>
        <taxon>Arthropoda</taxon>
        <taxon>Hexapoda</taxon>
        <taxon>Collembola</taxon>
        <taxon>Symphypleona</taxon>
        <taxon>Sminthuridae</taxon>
        <taxon>Allacma</taxon>
    </lineage>
</organism>
<feature type="non-terminal residue" evidence="2">
    <location>
        <position position="1"/>
    </location>
</feature>
<evidence type="ECO:0000256" key="1">
    <source>
        <dbReference type="SAM" id="MobiDB-lite"/>
    </source>
</evidence>